<dbReference type="EMBL" id="CP012670">
    <property type="protein sequence ID" value="AUX20137.1"/>
    <property type="molecule type" value="Genomic_DNA"/>
</dbReference>
<accession>A0A4P2PTZ6</accession>
<evidence type="ECO:0000313" key="3">
    <source>
        <dbReference type="Proteomes" id="UP000295781"/>
    </source>
</evidence>
<gene>
    <name evidence="2" type="ORF">SOCEGT47_006000</name>
</gene>
<organism evidence="2 3">
    <name type="scientific">Sorangium cellulosum</name>
    <name type="common">Polyangium cellulosum</name>
    <dbReference type="NCBI Taxonomy" id="56"/>
    <lineage>
        <taxon>Bacteria</taxon>
        <taxon>Pseudomonadati</taxon>
        <taxon>Myxococcota</taxon>
        <taxon>Polyangia</taxon>
        <taxon>Polyangiales</taxon>
        <taxon>Polyangiaceae</taxon>
        <taxon>Sorangium</taxon>
    </lineage>
</organism>
<proteinExistence type="predicted"/>
<evidence type="ECO:0000256" key="1">
    <source>
        <dbReference type="SAM" id="MobiDB-lite"/>
    </source>
</evidence>
<dbReference type="Proteomes" id="UP000295781">
    <property type="component" value="Chromosome"/>
</dbReference>
<name>A0A4P2PTZ6_SORCE</name>
<evidence type="ECO:0000313" key="2">
    <source>
        <dbReference type="EMBL" id="AUX20137.1"/>
    </source>
</evidence>
<reference evidence="2 3" key="1">
    <citation type="submission" date="2015-09" db="EMBL/GenBank/DDBJ databases">
        <title>Sorangium comparison.</title>
        <authorList>
            <person name="Zaburannyi N."/>
            <person name="Bunk B."/>
            <person name="Overmann J."/>
            <person name="Mueller R."/>
        </authorList>
    </citation>
    <scope>NUCLEOTIDE SEQUENCE [LARGE SCALE GENOMIC DNA]</scope>
    <source>
        <strain evidence="2 3">So ceGT47</strain>
    </source>
</reference>
<protein>
    <submittedName>
        <fullName evidence="2">Uncharacterized protein</fullName>
    </submittedName>
</protein>
<sequence>MIDARDHGLVKGRWACASCVDEGETGQRVGTKRREVRRSSSPLPPVTFK</sequence>
<dbReference type="AlphaFoldDB" id="A0A4P2PTZ6"/>
<feature type="region of interest" description="Disordered" evidence="1">
    <location>
        <begin position="23"/>
        <end position="49"/>
    </location>
</feature>